<dbReference type="EC" id="1.7.3.3" evidence="5 8"/>
<feature type="binding site" evidence="7">
    <location>
        <position position="175"/>
    </location>
    <ligand>
        <name>5-hydroxyisourate</name>
        <dbReference type="ChEBI" id="CHEBI:18072"/>
    </ligand>
</feature>
<dbReference type="AlphaFoldDB" id="A0AAU7DNP3"/>
<evidence type="ECO:0000256" key="6">
    <source>
        <dbReference type="PIRSR" id="PIRSR000241-1"/>
    </source>
</evidence>
<dbReference type="EMBL" id="CP121196">
    <property type="protein sequence ID" value="XBH19270.1"/>
    <property type="molecule type" value="Genomic_DNA"/>
</dbReference>
<name>A0AAU7DNP3_9BACT</name>
<feature type="active site" description="Charge relay system" evidence="6">
    <location>
        <position position="11"/>
    </location>
</feature>
<evidence type="ECO:0000256" key="5">
    <source>
        <dbReference type="PIRNR" id="PIRNR000241"/>
    </source>
</evidence>
<feature type="binding site" evidence="7">
    <location>
        <position position="57"/>
    </location>
    <ligand>
        <name>5-hydroxyisourate</name>
        <dbReference type="ChEBI" id="CHEBI:18072"/>
    </ligand>
</feature>
<feature type="active site" description="Charge relay system" evidence="6">
    <location>
        <position position="246"/>
    </location>
</feature>
<dbReference type="PANTHER" id="PTHR42874">
    <property type="entry name" value="URICASE"/>
    <property type="match status" value="1"/>
</dbReference>
<evidence type="ECO:0000256" key="1">
    <source>
        <dbReference type="ARBA" id="ARBA00004831"/>
    </source>
</evidence>
<accession>A0AAU7DNP3</accession>
<dbReference type="Pfam" id="PF01014">
    <property type="entry name" value="Uricase"/>
    <property type="match status" value="2"/>
</dbReference>
<evidence type="ECO:0000256" key="3">
    <source>
        <dbReference type="ARBA" id="ARBA00022631"/>
    </source>
</evidence>
<feature type="binding site" evidence="7">
    <location>
        <position position="158"/>
    </location>
    <ligand>
        <name>5-hydroxyisourate</name>
        <dbReference type="ChEBI" id="CHEBI:18072"/>
    </ligand>
</feature>
<dbReference type="PANTHER" id="PTHR42874:SF1">
    <property type="entry name" value="URICASE"/>
    <property type="match status" value="1"/>
</dbReference>
<dbReference type="InterPro" id="IPR002042">
    <property type="entry name" value="Uricase"/>
</dbReference>
<feature type="binding site" evidence="7">
    <location>
        <position position="57"/>
    </location>
    <ligand>
        <name>urate</name>
        <dbReference type="ChEBI" id="CHEBI:17775"/>
    </ligand>
</feature>
<evidence type="ECO:0000256" key="8">
    <source>
        <dbReference type="RuleBase" id="RU004455"/>
    </source>
</evidence>
<feature type="binding site" evidence="7">
    <location>
        <position position="56"/>
    </location>
    <ligand>
        <name>urate</name>
        <dbReference type="ChEBI" id="CHEBI:17775"/>
    </ligand>
</feature>
<feature type="binding site" evidence="7">
    <location>
        <position position="218"/>
    </location>
    <ligand>
        <name>5-hydroxyisourate</name>
        <dbReference type="ChEBI" id="CHEBI:18072"/>
    </ligand>
</feature>
<dbReference type="NCBIfam" id="TIGR03383">
    <property type="entry name" value="urate_oxi"/>
    <property type="match status" value="1"/>
</dbReference>
<feature type="binding site" evidence="7">
    <location>
        <position position="244"/>
    </location>
    <ligand>
        <name>5-hydroxyisourate</name>
        <dbReference type="ChEBI" id="CHEBI:18072"/>
    </ligand>
</feature>
<sequence length="280" mass="31266">MARLGENRYGKARVRLSRITRTAERHEFNEWAVRVLLQGDFESSFTAADNSKILPTDTMKNTVYSLAHSSSAATIEEFAMELGDYLLSNNPQVSKACIEIDEKCWERLELDSDPEATTFRLAGPELQTVQAERERGGGWVVASGVDGLTILKTTNSAFTGYIKDRLTTLKPAIDRIFGTRATIKWDFVSPTPKFSEVRARIISALLKEFAAHHSMSVQHTLFDMGKAALTAAPEIARIHLTMPNLHHLLADLSPFGQDNPNHIFVPIDEPHGYIEATIER</sequence>
<feature type="binding site" evidence="7">
    <location>
        <position position="158"/>
    </location>
    <ligand>
        <name>urate</name>
        <dbReference type="ChEBI" id="CHEBI:17775"/>
    </ligand>
</feature>
<proteinExistence type="inferred from homology"/>
<evidence type="ECO:0000313" key="9">
    <source>
        <dbReference type="EMBL" id="XBH19270.1"/>
    </source>
</evidence>
<feature type="active site" description="Charge relay system" evidence="6">
    <location>
        <position position="56"/>
    </location>
</feature>
<dbReference type="PIRSF" id="PIRSF000241">
    <property type="entry name" value="Urate_oxidase"/>
    <property type="match status" value="1"/>
</dbReference>
<comment type="pathway">
    <text evidence="1 5">Purine metabolism; urate degradation; (S)-allantoin from urate: step 1/3.</text>
</comment>
<feature type="binding site" evidence="7">
    <location>
        <position position="217"/>
    </location>
    <ligand>
        <name>5-hydroxyisourate</name>
        <dbReference type="ChEBI" id="CHEBI:18072"/>
    </ligand>
</feature>
<dbReference type="Gene3D" id="3.10.270.10">
    <property type="entry name" value="Urate Oxidase"/>
    <property type="match status" value="1"/>
</dbReference>
<comment type="catalytic activity">
    <reaction evidence="5 8">
        <text>urate + O2 + H2O = 5-hydroxyisourate + H2O2</text>
        <dbReference type="Rhea" id="RHEA:21368"/>
        <dbReference type="ChEBI" id="CHEBI:15377"/>
        <dbReference type="ChEBI" id="CHEBI:15379"/>
        <dbReference type="ChEBI" id="CHEBI:16240"/>
        <dbReference type="ChEBI" id="CHEBI:17775"/>
        <dbReference type="ChEBI" id="CHEBI:18072"/>
        <dbReference type="EC" id="1.7.3.3"/>
    </reaction>
</comment>
<keyword evidence="3 5" id="KW-0659">Purine metabolism</keyword>
<comment type="similarity">
    <text evidence="2 5 8">Belongs to the uricase family.</text>
</comment>
<evidence type="ECO:0000256" key="4">
    <source>
        <dbReference type="ARBA" id="ARBA00023002"/>
    </source>
</evidence>
<feature type="binding site" evidence="7">
    <location>
        <position position="218"/>
    </location>
    <ligand>
        <name>urate</name>
        <dbReference type="ChEBI" id="CHEBI:17775"/>
    </ligand>
</feature>
<reference evidence="9" key="1">
    <citation type="submission" date="2023-03" db="EMBL/GenBank/DDBJ databases">
        <title>Edaphobacter sp.</title>
        <authorList>
            <person name="Huber K.J."/>
            <person name="Papendorf J."/>
            <person name="Pilke C."/>
            <person name="Bunk B."/>
            <person name="Sproeer C."/>
            <person name="Pester M."/>
        </authorList>
    </citation>
    <scope>NUCLEOTIDE SEQUENCE</scope>
    <source>
        <strain evidence="9">DSM 110680</strain>
    </source>
</reference>
<feature type="binding site" evidence="7">
    <location>
        <position position="175"/>
    </location>
    <ligand>
        <name>urate</name>
        <dbReference type="ChEBI" id="CHEBI:17775"/>
    </ligand>
</feature>
<dbReference type="SUPFAM" id="SSF55620">
    <property type="entry name" value="Tetrahydrobiopterin biosynthesis enzymes-like"/>
    <property type="match status" value="2"/>
</dbReference>
<feature type="binding site" evidence="7">
    <location>
        <position position="56"/>
    </location>
    <ligand>
        <name>O2</name>
        <dbReference type="ChEBI" id="CHEBI:15379"/>
    </ligand>
</feature>
<evidence type="ECO:0000256" key="2">
    <source>
        <dbReference type="ARBA" id="ARBA00009760"/>
    </source>
</evidence>
<feature type="binding site" evidence="7">
    <location>
        <position position="56"/>
    </location>
    <ligand>
        <name>5-hydroxyisourate</name>
        <dbReference type="ChEBI" id="CHEBI:18072"/>
    </ligand>
</feature>
<gene>
    <name evidence="9" type="primary">pucL</name>
    <name evidence="9" type="ORF">P8935_08115</name>
</gene>
<feature type="binding site" evidence="7">
    <location>
        <position position="244"/>
    </location>
    <ligand>
        <name>O2</name>
        <dbReference type="ChEBI" id="CHEBI:15379"/>
    </ligand>
</feature>
<dbReference type="RefSeq" id="WP_348264486.1">
    <property type="nucleotide sequence ID" value="NZ_CP121196.1"/>
</dbReference>
<feature type="binding site" evidence="7">
    <location>
        <position position="217"/>
    </location>
    <ligand>
        <name>urate</name>
        <dbReference type="ChEBI" id="CHEBI:17775"/>
    </ligand>
</feature>
<organism evidence="9">
    <name type="scientific">Telmatobacter sp. DSM 110680</name>
    <dbReference type="NCBI Taxonomy" id="3036704"/>
    <lineage>
        <taxon>Bacteria</taxon>
        <taxon>Pseudomonadati</taxon>
        <taxon>Acidobacteriota</taxon>
        <taxon>Terriglobia</taxon>
        <taxon>Terriglobales</taxon>
        <taxon>Acidobacteriaceae</taxon>
        <taxon>Telmatobacter</taxon>
    </lineage>
</organism>
<comment type="function">
    <text evidence="5 8">Catalyzes the oxidation of uric acid to 5-hydroxyisourate, which is further processed to form (S)-allantoin.</text>
</comment>
<dbReference type="PRINTS" id="PR00093">
    <property type="entry name" value="URICASE"/>
</dbReference>
<evidence type="ECO:0000256" key="7">
    <source>
        <dbReference type="PIRSR" id="PIRSR000241-2"/>
    </source>
</evidence>
<dbReference type="GO" id="GO:0006144">
    <property type="term" value="P:purine nucleobase metabolic process"/>
    <property type="evidence" value="ECO:0007669"/>
    <property type="project" value="UniProtKB-KW"/>
</dbReference>
<feature type="binding site" evidence="7">
    <location>
        <position position="244"/>
    </location>
    <ligand>
        <name>urate</name>
        <dbReference type="ChEBI" id="CHEBI:17775"/>
    </ligand>
</feature>
<protein>
    <recommendedName>
        <fullName evidence="5 8">Uricase</fullName>
        <ecNumber evidence="5 8">1.7.3.3</ecNumber>
    </recommendedName>
    <alternativeName>
        <fullName evidence="5">Urate oxidase</fullName>
    </alternativeName>
</protein>
<keyword evidence="4 5" id="KW-0560">Oxidoreductase</keyword>
<dbReference type="GO" id="GO:0004846">
    <property type="term" value="F:urate oxidase activity"/>
    <property type="evidence" value="ECO:0007669"/>
    <property type="project" value="UniProtKB-EC"/>
</dbReference>